<sequence length="169" mass="19653">MGNAKERNIFQGFKNGEMRESEKKAFYVRRSLLERVSIFRRFFRLLWDRILACSTCKASMRYRRLSHSCPSFDNPSALVDNHRVSSDVHTDHDLVTLKVSLLGDCRIGKTSFMIKYVGDVEEQRCLQMSGLNLMDKIFFVKGARIAFSIWDVGDTIDKQYRTCFLESSN</sequence>
<protein>
    <submittedName>
        <fullName evidence="2">Uncharacterized protein</fullName>
    </submittedName>
</protein>
<dbReference type="EMBL" id="JAUJYN010000001">
    <property type="protein sequence ID" value="KAK1280008.1"/>
    <property type="molecule type" value="Genomic_DNA"/>
</dbReference>
<dbReference type="InterPro" id="IPR027417">
    <property type="entry name" value="P-loop_NTPase"/>
</dbReference>
<proteinExistence type="predicted"/>
<dbReference type="AlphaFoldDB" id="A0AAV9BUR8"/>
<keyword evidence="1" id="KW-0547">Nucleotide-binding</keyword>
<dbReference type="Gene3D" id="3.40.50.300">
    <property type="entry name" value="P-loop containing nucleotide triphosphate hydrolases"/>
    <property type="match status" value="1"/>
</dbReference>
<dbReference type="GO" id="GO:0000166">
    <property type="term" value="F:nucleotide binding"/>
    <property type="evidence" value="ECO:0007669"/>
    <property type="project" value="UniProtKB-KW"/>
</dbReference>
<reference evidence="2" key="2">
    <citation type="submission" date="2023-06" db="EMBL/GenBank/DDBJ databases">
        <authorList>
            <person name="Ma L."/>
            <person name="Liu K.-W."/>
            <person name="Li Z."/>
            <person name="Hsiao Y.-Y."/>
            <person name="Qi Y."/>
            <person name="Fu T."/>
            <person name="Tang G."/>
            <person name="Zhang D."/>
            <person name="Sun W.-H."/>
            <person name="Liu D.-K."/>
            <person name="Li Y."/>
            <person name="Chen G.-Z."/>
            <person name="Liu X.-D."/>
            <person name="Liao X.-Y."/>
            <person name="Jiang Y.-T."/>
            <person name="Yu X."/>
            <person name="Hao Y."/>
            <person name="Huang J."/>
            <person name="Zhao X.-W."/>
            <person name="Ke S."/>
            <person name="Chen Y.-Y."/>
            <person name="Wu W.-L."/>
            <person name="Hsu J.-L."/>
            <person name="Lin Y.-F."/>
            <person name="Huang M.-D."/>
            <person name="Li C.-Y."/>
            <person name="Huang L."/>
            <person name="Wang Z.-W."/>
            <person name="Zhao X."/>
            <person name="Zhong W.-Y."/>
            <person name="Peng D.-H."/>
            <person name="Ahmad S."/>
            <person name="Lan S."/>
            <person name="Zhang J.-S."/>
            <person name="Tsai W.-C."/>
            <person name="Van De Peer Y."/>
            <person name="Liu Z.-J."/>
        </authorList>
    </citation>
    <scope>NUCLEOTIDE SEQUENCE</scope>
    <source>
        <strain evidence="2">SCP</strain>
        <tissue evidence="2">Leaves</tissue>
    </source>
</reference>
<dbReference type="PANTHER" id="PTHR47978">
    <property type="match status" value="1"/>
</dbReference>
<dbReference type="Proteomes" id="UP001179952">
    <property type="component" value="Unassembled WGS sequence"/>
</dbReference>
<evidence type="ECO:0000256" key="1">
    <source>
        <dbReference type="ARBA" id="ARBA00022741"/>
    </source>
</evidence>
<keyword evidence="3" id="KW-1185">Reference proteome</keyword>
<evidence type="ECO:0000313" key="2">
    <source>
        <dbReference type="EMBL" id="KAK1280008.1"/>
    </source>
</evidence>
<gene>
    <name evidence="2" type="ORF">QJS04_geneDACA018188</name>
</gene>
<evidence type="ECO:0000313" key="3">
    <source>
        <dbReference type="Proteomes" id="UP001179952"/>
    </source>
</evidence>
<organism evidence="2 3">
    <name type="scientific">Acorus gramineus</name>
    <name type="common">Dwarf sweet flag</name>
    <dbReference type="NCBI Taxonomy" id="55184"/>
    <lineage>
        <taxon>Eukaryota</taxon>
        <taxon>Viridiplantae</taxon>
        <taxon>Streptophyta</taxon>
        <taxon>Embryophyta</taxon>
        <taxon>Tracheophyta</taxon>
        <taxon>Spermatophyta</taxon>
        <taxon>Magnoliopsida</taxon>
        <taxon>Liliopsida</taxon>
        <taxon>Acoraceae</taxon>
        <taxon>Acorus</taxon>
    </lineage>
</organism>
<name>A0AAV9BUR8_ACOGR</name>
<comment type="caution">
    <text evidence="2">The sequence shown here is derived from an EMBL/GenBank/DDBJ whole genome shotgun (WGS) entry which is preliminary data.</text>
</comment>
<reference evidence="2" key="1">
    <citation type="journal article" date="2023" name="Nat. Commun.">
        <title>Diploid and tetraploid genomes of Acorus and the evolution of monocots.</title>
        <authorList>
            <person name="Ma L."/>
            <person name="Liu K.W."/>
            <person name="Li Z."/>
            <person name="Hsiao Y.Y."/>
            <person name="Qi Y."/>
            <person name="Fu T."/>
            <person name="Tang G.D."/>
            <person name="Zhang D."/>
            <person name="Sun W.H."/>
            <person name="Liu D.K."/>
            <person name="Li Y."/>
            <person name="Chen G.Z."/>
            <person name="Liu X.D."/>
            <person name="Liao X.Y."/>
            <person name="Jiang Y.T."/>
            <person name="Yu X."/>
            <person name="Hao Y."/>
            <person name="Huang J."/>
            <person name="Zhao X.W."/>
            <person name="Ke S."/>
            <person name="Chen Y.Y."/>
            <person name="Wu W.L."/>
            <person name="Hsu J.L."/>
            <person name="Lin Y.F."/>
            <person name="Huang M.D."/>
            <person name="Li C.Y."/>
            <person name="Huang L."/>
            <person name="Wang Z.W."/>
            <person name="Zhao X."/>
            <person name="Zhong W.Y."/>
            <person name="Peng D.H."/>
            <person name="Ahmad S."/>
            <person name="Lan S."/>
            <person name="Zhang J.S."/>
            <person name="Tsai W.C."/>
            <person name="Van de Peer Y."/>
            <person name="Liu Z.J."/>
        </authorList>
    </citation>
    <scope>NUCLEOTIDE SEQUENCE</scope>
    <source>
        <strain evidence="2">SCP</strain>
    </source>
</reference>
<accession>A0AAV9BUR8</accession>
<dbReference type="Pfam" id="PF08477">
    <property type="entry name" value="Roc"/>
    <property type="match status" value="1"/>
</dbReference>
<dbReference type="SUPFAM" id="SSF52540">
    <property type="entry name" value="P-loop containing nucleoside triphosphate hydrolases"/>
    <property type="match status" value="1"/>
</dbReference>